<dbReference type="PANTHER" id="PTHR43099:SF5">
    <property type="entry name" value="HLYC_CORC FAMILY TRANSPORTER"/>
    <property type="match status" value="1"/>
</dbReference>
<feature type="domain" description="CBS" evidence="12">
    <location>
        <begin position="280"/>
        <end position="338"/>
    </location>
</feature>
<feature type="domain" description="CNNM transmembrane" evidence="13">
    <location>
        <begin position="1"/>
        <end position="199"/>
    </location>
</feature>
<dbReference type="SUPFAM" id="SSF54631">
    <property type="entry name" value="CBS-domain pair"/>
    <property type="match status" value="1"/>
</dbReference>
<feature type="transmembrane region" description="Helical" evidence="11">
    <location>
        <begin position="100"/>
        <end position="123"/>
    </location>
</feature>
<dbReference type="STRING" id="86105.NF27_IN00130"/>
<dbReference type="PROSITE" id="PS51846">
    <property type="entry name" value="CNNM"/>
    <property type="match status" value="1"/>
</dbReference>
<dbReference type="Gene3D" id="3.30.465.10">
    <property type="match status" value="1"/>
</dbReference>
<dbReference type="PANTHER" id="PTHR43099">
    <property type="entry name" value="UPF0053 PROTEIN YRKA"/>
    <property type="match status" value="1"/>
</dbReference>
<dbReference type="GO" id="GO:0005886">
    <property type="term" value="C:plasma membrane"/>
    <property type="evidence" value="ECO:0007669"/>
    <property type="project" value="UniProtKB-SubCell"/>
</dbReference>
<dbReference type="InterPro" id="IPR005170">
    <property type="entry name" value="Transptr-assoc_dom"/>
</dbReference>
<comment type="subcellular location">
    <subcellularLocation>
        <location evidence="1">Cell membrane</location>
        <topology evidence="1">Multi-pass membrane protein</topology>
    </subcellularLocation>
</comment>
<keyword evidence="4 10" id="KW-0812">Transmembrane</keyword>
<proteinExistence type="inferred from homology"/>
<dbReference type="SMART" id="SM00116">
    <property type="entry name" value="CBS"/>
    <property type="match status" value="2"/>
</dbReference>
<dbReference type="AlphaFoldDB" id="A0A0C1MQJ8"/>
<evidence type="ECO:0000256" key="9">
    <source>
        <dbReference type="PROSITE-ProRule" id="PRU00703"/>
    </source>
</evidence>
<keyword evidence="5" id="KW-0677">Repeat</keyword>
<evidence type="ECO:0000256" key="4">
    <source>
        <dbReference type="ARBA" id="ARBA00022692"/>
    </source>
</evidence>
<keyword evidence="3" id="KW-1003">Cell membrane</keyword>
<dbReference type="Pfam" id="PF01595">
    <property type="entry name" value="CNNM"/>
    <property type="match status" value="1"/>
</dbReference>
<evidence type="ECO:0000259" key="13">
    <source>
        <dbReference type="PROSITE" id="PS51846"/>
    </source>
</evidence>
<keyword evidence="6 10" id="KW-1133">Transmembrane helix</keyword>
<evidence type="ECO:0000313" key="15">
    <source>
        <dbReference type="Proteomes" id="UP000031258"/>
    </source>
</evidence>
<organism evidence="14 15">
    <name type="scientific">Candidatus Jidaibacter acanthamoebae</name>
    <dbReference type="NCBI Taxonomy" id="86105"/>
    <lineage>
        <taxon>Bacteria</taxon>
        <taxon>Pseudomonadati</taxon>
        <taxon>Pseudomonadota</taxon>
        <taxon>Alphaproteobacteria</taxon>
        <taxon>Rickettsiales</taxon>
        <taxon>Candidatus Midichloriaceae</taxon>
        <taxon>Candidatus Jidaibacter</taxon>
    </lineage>
</organism>
<keyword evidence="15" id="KW-1185">Reference proteome</keyword>
<protein>
    <recommendedName>
        <fullName evidence="16">Hemolysin</fullName>
    </recommendedName>
</protein>
<dbReference type="CDD" id="cd04590">
    <property type="entry name" value="CBS_pair_CorC_HlyC_assoc"/>
    <property type="match status" value="1"/>
</dbReference>
<evidence type="ECO:0000256" key="1">
    <source>
        <dbReference type="ARBA" id="ARBA00004651"/>
    </source>
</evidence>
<evidence type="ECO:0000256" key="7">
    <source>
        <dbReference type="ARBA" id="ARBA00023122"/>
    </source>
</evidence>
<dbReference type="RefSeq" id="WP_039458844.1">
    <property type="nucleotide sequence ID" value="NZ_JSWE01000206.1"/>
</dbReference>
<dbReference type="EMBL" id="JSWE01000206">
    <property type="protein sequence ID" value="KIE04272.1"/>
    <property type="molecule type" value="Genomic_DNA"/>
</dbReference>
<evidence type="ECO:0000256" key="2">
    <source>
        <dbReference type="ARBA" id="ARBA00006446"/>
    </source>
</evidence>
<dbReference type="InterPro" id="IPR044751">
    <property type="entry name" value="Ion_transp-like_CBS"/>
</dbReference>
<evidence type="ECO:0000256" key="11">
    <source>
        <dbReference type="SAM" id="Phobius"/>
    </source>
</evidence>
<evidence type="ECO:0000256" key="6">
    <source>
        <dbReference type="ARBA" id="ARBA00022989"/>
    </source>
</evidence>
<evidence type="ECO:0000256" key="5">
    <source>
        <dbReference type="ARBA" id="ARBA00022737"/>
    </source>
</evidence>
<dbReference type="InterPro" id="IPR000644">
    <property type="entry name" value="CBS_dom"/>
</dbReference>
<evidence type="ECO:0000256" key="3">
    <source>
        <dbReference type="ARBA" id="ARBA00022475"/>
    </source>
</evidence>
<gene>
    <name evidence="14" type="ORF">NF27_IN00130</name>
</gene>
<sequence>MLSHFKEWFIIIFIIGINSLFVLAEIAIITSRRTKLKKYADDGSLGANKALRLKDQPEAFLSTVQIGITLLSIIIGFYSGSELSGDLADKLKQYPIISTYAGVIANLLVVVVITYLTVLGEIIPKRIAMLYPEKLATYVSYLMLLFMKVFYPFIFLLSGSTKFALKLLKIKDKTSEITHEEIKMFVTQAENEGTVDKTEMDMIKRLIHLSDIKVGTIMTPRKKMICLDLNDSEEINLEKLSKHPFNYFPVINGCLENFIGLVSVKDLFNTQITGSMLDLKSRSIDVLYIPEVATLTKLLELFKEHQSRVAMVLDEYGEIEGIVTLNDILKTFVGDLVTQDRGQTPSIIKKKDGSLNVNGNVPIEEIMELLQLSSLPGDKEEDYRTISSFILKQLNRMPEIGDSFEAGGYIYKVTKMDKFRIDRVSIRPIHINK</sequence>
<dbReference type="GO" id="GO:0050660">
    <property type="term" value="F:flavin adenine dinucleotide binding"/>
    <property type="evidence" value="ECO:0007669"/>
    <property type="project" value="InterPro"/>
</dbReference>
<dbReference type="SUPFAM" id="SSF56176">
    <property type="entry name" value="FAD-binding/transporter-associated domain-like"/>
    <property type="match status" value="1"/>
</dbReference>
<accession>A0A0C1MQJ8</accession>
<comment type="similarity">
    <text evidence="2">Belongs to the UPF0053 family. Hemolysin C subfamily.</text>
</comment>
<reference evidence="14 15" key="1">
    <citation type="submission" date="2014-11" db="EMBL/GenBank/DDBJ databases">
        <title>A Rickettsiales Symbiont of Amoebae With Ancient Features.</title>
        <authorList>
            <person name="Schulz F."/>
            <person name="Martijn J."/>
            <person name="Wascher F."/>
            <person name="Kostanjsek R."/>
            <person name="Ettema T.J."/>
            <person name="Horn M."/>
        </authorList>
    </citation>
    <scope>NUCLEOTIDE SEQUENCE [LARGE SCALE GENOMIC DNA]</scope>
    <source>
        <strain evidence="14 15">UWC36</strain>
    </source>
</reference>
<evidence type="ECO:0000256" key="10">
    <source>
        <dbReference type="PROSITE-ProRule" id="PRU01193"/>
    </source>
</evidence>
<evidence type="ECO:0008006" key="16">
    <source>
        <dbReference type="Google" id="ProtNLM"/>
    </source>
</evidence>
<evidence type="ECO:0000256" key="8">
    <source>
        <dbReference type="ARBA" id="ARBA00023136"/>
    </source>
</evidence>
<dbReference type="Gene3D" id="3.10.580.10">
    <property type="entry name" value="CBS-domain"/>
    <property type="match status" value="1"/>
</dbReference>
<feature type="transmembrane region" description="Helical" evidence="11">
    <location>
        <begin position="135"/>
        <end position="157"/>
    </location>
</feature>
<dbReference type="Proteomes" id="UP000031258">
    <property type="component" value="Unassembled WGS sequence"/>
</dbReference>
<dbReference type="InterPro" id="IPR002550">
    <property type="entry name" value="CNNM"/>
</dbReference>
<keyword evidence="8 10" id="KW-0472">Membrane</keyword>
<dbReference type="PROSITE" id="PS51371">
    <property type="entry name" value="CBS"/>
    <property type="match status" value="2"/>
</dbReference>
<feature type="transmembrane region" description="Helical" evidence="11">
    <location>
        <begin position="6"/>
        <end position="29"/>
    </location>
</feature>
<keyword evidence="7 9" id="KW-0129">CBS domain</keyword>
<comment type="caution">
    <text evidence="14">The sequence shown here is derived from an EMBL/GenBank/DDBJ whole genome shotgun (WGS) entry which is preliminary data.</text>
</comment>
<evidence type="ECO:0000259" key="12">
    <source>
        <dbReference type="PROSITE" id="PS51371"/>
    </source>
</evidence>
<dbReference type="InterPro" id="IPR036318">
    <property type="entry name" value="FAD-bd_PCMH-like_sf"/>
</dbReference>
<dbReference type="OrthoDB" id="9797674at2"/>
<dbReference type="Pfam" id="PF03471">
    <property type="entry name" value="CorC_HlyC"/>
    <property type="match status" value="1"/>
</dbReference>
<feature type="transmembrane region" description="Helical" evidence="11">
    <location>
        <begin position="59"/>
        <end position="80"/>
    </location>
</feature>
<feature type="domain" description="CBS" evidence="12">
    <location>
        <begin position="218"/>
        <end position="279"/>
    </location>
</feature>
<name>A0A0C1MQJ8_9RICK</name>
<evidence type="ECO:0000313" key="14">
    <source>
        <dbReference type="EMBL" id="KIE04272.1"/>
    </source>
</evidence>
<dbReference type="SMART" id="SM01091">
    <property type="entry name" value="CorC_HlyC"/>
    <property type="match status" value="1"/>
</dbReference>
<dbReference type="InterPro" id="IPR046342">
    <property type="entry name" value="CBS_dom_sf"/>
</dbReference>
<dbReference type="InterPro" id="IPR016169">
    <property type="entry name" value="FAD-bd_PCMH_sub2"/>
</dbReference>
<dbReference type="Pfam" id="PF00571">
    <property type="entry name" value="CBS"/>
    <property type="match status" value="1"/>
</dbReference>
<dbReference type="InterPro" id="IPR051676">
    <property type="entry name" value="UPF0053_domain"/>
</dbReference>
<dbReference type="PATRIC" id="fig|86105.3.peg.1812"/>